<dbReference type="InterPro" id="IPR050789">
    <property type="entry name" value="Diverse_Enzym_Activities"/>
</dbReference>
<dbReference type="PANTHER" id="PTHR43283:SF7">
    <property type="entry name" value="BETA-LACTAMASE-RELATED DOMAIN-CONTAINING PROTEIN"/>
    <property type="match status" value="1"/>
</dbReference>
<sequence>MIIMKFFAKFLKWFAVIVVAIIALAYIFKVDYLFTAVRTIYFNGYKTAFLDDYKYFPTRKIENAVGQPWPISKEYNTVKPSEKLEQTHKELETIAYVIIKNDSIWHESYYDGYGKNSYTNSFSMAKSVVSAALGKALQRGEIKSLDEPVVNYLPEIKGKYKDELTVGDLSTMSSGMDWDESYYSAFSIMTRVYFDKNLRDVMLGIEIKDKPGQEFIYKSGDTELLTMVLEKATGRYLSDYVSEYFWKPMGAELPALWQIDHEGDGVEKSYCCFTSNARDFARFGKLYKDYGKWNGEQILDSTFVAKSITQQFANGPEYGYGWWLVKHRGQDFFYMRGHLGQFVIVSPKDNVVIVRLGHIKGLQTEEDPHSNDLYLYIDEAYNMMEQTKK</sequence>
<dbReference type="Pfam" id="PF00144">
    <property type="entry name" value="Beta-lactamase"/>
    <property type="match status" value="1"/>
</dbReference>
<organism evidence="2 3">
    <name type="scientific">Myroides phaeus</name>
    <dbReference type="NCBI Taxonomy" id="702745"/>
    <lineage>
        <taxon>Bacteria</taxon>
        <taxon>Pseudomonadati</taxon>
        <taxon>Bacteroidota</taxon>
        <taxon>Flavobacteriia</taxon>
        <taxon>Flavobacteriales</taxon>
        <taxon>Flavobacteriaceae</taxon>
        <taxon>Myroides</taxon>
    </lineage>
</organism>
<dbReference type="STRING" id="702745.SAMN05421818_103166"/>
<dbReference type="Gene3D" id="3.40.710.10">
    <property type="entry name" value="DD-peptidase/beta-lactamase superfamily"/>
    <property type="match status" value="1"/>
</dbReference>
<gene>
    <name evidence="2" type="ORF">SAMN05421818_103166</name>
</gene>
<keyword evidence="3" id="KW-1185">Reference proteome</keyword>
<dbReference type="InterPro" id="IPR001466">
    <property type="entry name" value="Beta-lactam-related"/>
</dbReference>
<name>A0A1G8C7Z6_9FLAO</name>
<reference evidence="3" key="1">
    <citation type="submission" date="2016-10" db="EMBL/GenBank/DDBJ databases">
        <authorList>
            <person name="Varghese N."/>
            <person name="Submissions S."/>
        </authorList>
    </citation>
    <scope>NUCLEOTIDE SEQUENCE [LARGE SCALE GENOMIC DNA]</scope>
    <source>
        <strain evidence="3">DSM 23313</strain>
    </source>
</reference>
<dbReference type="EMBL" id="FNDQ01000003">
    <property type="protein sequence ID" value="SDH41419.1"/>
    <property type="molecule type" value="Genomic_DNA"/>
</dbReference>
<evidence type="ECO:0000259" key="1">
    <source>
        <dbReference type="Pfam" id="PF00144"/>
    </source>
</evidence>
<dbReference type="PANTHER" id="PTHR43283">
    <property type="entry name" value="BETA-LACTAMASE-RELATED"/>
    <property type="match status" value="1"/>
</dbReference>
<evidence type="ECO:0000313" key="3">
    <source>
        <dbReference type="Proteomes" id="UP000243588"/>
    </source>
</evidence>
<dbReference type="Proteomes" id="UP000243588">
    <property type="component" value="Unassembled WGS sequence"/>
</dbReference>
<accession>A0A1G8C7Z6</accession>
<proteinExistence type="predicted"/>
<dbReference type="SUPFAM" id="SSF56601">
    <property type="entry name" value="beta-lactamase/transpeptidase-like"/>
    <property type="match status" value="1"/>
</dbReference>
<feature type="domain" description="Beta-lactamase-related" evidence="1">
    <location>
        <begin position="84"/>
        <end position="360"/>
    </location>
</feature>
<dbReference type="InterPro" id="IPR012338">
    <property type="entry name" value="Beta-lactam/transpept-like"/>
</dbReference>
<dbReference type="AlphaFoldDB" id="A0A1G8C7Z6"/>
<protein>
    <submittedName>
        <fullName evidence="2">CubicO group peptidase, beta-lactamase class C family</fullName>
    </submittedName>
</protein>
<evidence type="ECO:0000313" key="2">
    <source>
        <dbReference type="EMBL" id="SDH41419.1"/>
    </source>
</evidence>